<reference evidence="1 2" key="1">
    <citation type="journal article" date="2018" name="Sci. Rep.">
        <title>Comparative genomics provides insights into the lifestyle and reveals functional heterogeneity of dark septate endophytic fungi.</title>
        <authorList>
            <person name="Knapp D.G."/>
            <person name="Nemeth J.B."/>
            <person name="Barry K."/>
            <person name="Hainaut M."/>
            <person name="Henrissat B."/>
            <person name="Johnson J."/>
            <person name="Kuo A."/>
            <person name="Lim J.H.P."/>
            <person name="Lipzen A."/>
            <person name="Nolan M."/>
            <person name="Ohm R.A."/>
            <person name="Tamas L."/>
            <person name="Grigoriev I.V."/>
            <person name="Spatafora J.W."/>
            <person name="Nagy L.G."/>
            <person name="Kovacs G.M."/>
        </authorList>
    </citation>
    <scope>NUCLEOTIDE SEQUENCE [LARGE SCALE GENOMIC DNA]</scope>
    <source>
        <strain evidence="1 2">DSE2036</strain>
    </source>
</reference>
<dbReference type="EMBL" id="KZ805553">
    <property type="protein sequence ID" value="PVH94045.1"/>
    <property type="molecule type" value="Genomic_DNA"/>
</dbReference>
<organism evidence="1 2">
    <name type="scientific">Periconia macrospinosa</name>
    <dbReference type="NCBI Taxonomy" id="97972"/>
    <lineage>
        <taxon>Eukaryota</taxon>
        <taxon>Fungi</taxon>
        <taxon>Dikarya</taxon>
        <taxon>Ascomycota</taxon>
        <taxon>Pezizomycotina</taxon>
        <taxon>Dothideomycetes</taxon>
        <taxon>Pleosporomycetidae</taxon>
        <taxon>Pleosporales</taxon>
        <taxon>Massarineae</taxon>
        <taxon>Periconiaceae</taxon>
        <taxon>Periconia</taxon>
    </lineage>
</organism>
<gene>
    <name evidence="1" type="ORF">DM02DRAFT_634030</name>
</gene>
<protein>
    <submittedName>
        <fullName evidence="1">Uncharacterized protein</fullName>
    </submittedName>
</protein>
<accession>A0A2V1D7L7</accession>
<dbReference type="OrthoDB" id="3682316at2759"/>
<evidence type="ECO:0000313" key="2">
    <source>
        <dbReference type="Proteomes" id="UP000244855"/>
    </source>
</evidence>
<dbReference type="AlphaFoldDB" id="A0A2V1D7L7"/>
<sequence length="165" mass="17830">MDSVDEAGRVGFNVDDDTSLSSLLLRLSQYKRQYRFPSLLQDARAKISGRTDENEGSERSSGYSIAEKEIPFGFGDALGGLSELLSLLSSYNIAVNAPENSSTKLLIGLVATLKIISAYLQIVDLFNNLLASLHEQMVSIGYVQLQTLPGLSLGNSAINQGNLQT</sequence>
<dbReference type="STRING" id="97972.A0A2V1D7L7"/>
<evidence type="ECO:0000313" key="1">
    <source>
        <dbReference type="EMBL" id="PVH94045.1"/>
    </source>
</evidence>
<dbReference type="Proteomes" id="UP000244855">
    <property type="component" value="Unassembled WGS sequence"/>
</dbReference>
<name>A0A2V1D7L7_9PLEO</name>
<keyword evidence="2" id="KW-1185">Reference proteome</keyword>
<proteinExistence type="predicted"/>